<dbReference type="InterPro" id="IPR006860">
    <property type="entry name" value="FecR"/>
</dbReference>
<keyword evidence="5" id="KW-1185">Reference proteome</keyword>
<dbReference type="InterPro" id="IPR012373">
    <property type="entry name" value="Ferrdict_sens_TM"/>
</dbReference>
<evidence type="ECO:0000313" key="4">
    <source>
        <dbReference type="EMBL" id="MEJ2901695.1"/>
    </source>
</evidence>
<gene>
    <name evidence="4" type="ORF">WAE58_04640</name>
</gene>
<evidence type="ECO:0000259" key="3">
    <source>
        <dbReference type="Pfam" id="PF16344"/>
    </source>
</evidence>
<dbReference type="EMBL" id="JBBEUB010000001">
    <property type="protein sequence ID" value="MEJ2901695.1"/>
    <property type="molecule type" value="Genomic_DNA"/>
</dbReference>
<dbReference type="Pfam" id="PF16344">
    <property type="entry name" value="FecR_C"/>
    <property type="match status" value="1"/>
</dbReference>
<comment type="caution">
    <text evidence="4">The sequence shown here is derived from an EMBL/GenBank/DDBJ whole genome shotgun (WGS) entry which is preliminary data.</text>
</comment>
<dbReference type="PANTHER" id="PTHR30273:SF2">
    <property type="entry name" value="PROTEIN FECR"/>
    <property type="match status" value="1"/>
</dbReference>
<sequence>MDQRLKFLFDKYYSDTANSTDLEEFFEILHSDTDDNSLEMLMDQKLTSGTLEEIHQESDYYPAGSAERILTRVFQADEQSQVKRLPVIKPKIQMIAIAAAMAMVFLSIGLWLIKKSENIKPGDNMVAVQHILPGKQGATLTLANGRKVSLSETAEGELASQAGIKISKTKDGQLIYDRTGSEQGVEQGYNTLSTAKGETYRLRLPDGSLVWLNAASSITYSAGLIEHGVRRLKLSGEGYFQVAKDKSHPFIVETKNQQIEVTGTHFNVNAYPDDSATMTTLVEGAVRVRPALKTALSTTSSASKPALDIINLKPGQQAATTPSGVKVISVDASLYTDWKDGIFTFKEESLSSILRKISRWYDVEVAYQGGGHSSTTYSGSISRYTDIKNVLKLLQDNSGIRFKLKARTLTVIQD</sequence>
<dbReference type="Gene3D" id="3.55.50.30">
    <property type="match status" value="1"/>
</dbReference>
<dbReference type="RefSeq" id="WP_337715525.1">
    <property type="nucleotide sequence ID" value="NZ_JBBEUB010000001.1"/>
</dbReference>
<feature type="transmembrane region" description="Helical" evidence="1">
    <location>
        <begin position="92"/>
        <end position="113"/>
    </location>
</feature>
<name>A0ABU8NHM6_9SPHI</name>
<keyword evidence="1" id="KW-0812">Transmembrane</keyword>
<keyword evidence="1" id="KW-0472">Membrane</keyword>
<dbReference type="InterPro" id="IPR032508">
    <property type="entry name" value="FecR_C"/>
</dbReference>
<evidence type="ECO:0000259" key="2">
    <source>
        <dbReference type="Pfam" id="PF04773"/>
    </source>
</evidence>
<dbReference type="Pfam" id="PF04773">
    <property type="entry name" value="FecR"/>
    <property type="match status" value="1"/>
</dbReference>
<evidence type="ECO:0000313" key="5">
    <source>
        <dbReference type="Proteomes" id="UP001378956"/>
    </source>
</evidence>
<proteinExistence type="predicted"/>
<feature type="domain" description="FecR protein" evidence="2">
    <location>
        <begin position="191"/>
        <end position="287"/>
    </location>
</feature>
<feature type="domain" description="Protein FecR C-terminal" evidence="3">
    <location>
        <begin position="343"/>
        <end position="411"/>
    </location>
</feature>
<dbReference type="Gene3D" id="2.60.120.1440">
    <property type="match status" value="1"/>
</dbReference>
<protein>
    <submittedName>
        <fullName evidence="4">FecR domain-containing protein</fullName>
    </submittedName>
</protein>
<reference evidence="4 5" key="1">
    <citation type="submission" date="2024-03" db="EMBL/GenBank/DDBJ databases">
        <title>Sequence of Lycoming College Course Isolates.</title>
        <authorList>
            <person name="Plotts O."/>
            <person name="Newman J."/>
        </authorList>
    </citation>
    <scope>NUCLEOTIDE SEQUENCE [LARGE SCALE GENOMIC DNA]</scope>
    <source>
        <strain evidence="4 5">CJB-3</strain>
    </source>
</reference>
<dbReference type="Proteomes" id="UP001378956">
    <property type="component" value="Unassembled WGS sequence"/>
</dbReference>
<accession>A0ABU8NHM6</accession>
<keyword evidence="1" id="KW-1133">Transmembrane helix</keyword>
<evidence type="ECO:0000256" key="1">
    <source>
        <dbReference type="SAM" id="Phobius"/>
    </source>
</evidence>
<organism evidence="4 5">
    <name type="scientific">Pedobacter panaciterrae</name>
    <dbReference type="NCBI Taxonomy" id="363849"/>
    <lineage>
        <taxon>Bacteria</taxon>
        <taxon>Pseudomonadati</taxon>
        <taxon>Bacteroidota</taxon>
        <taxon>Sphingobacteriia</taxon>
        <taxon>Sphingobacteriales</taxon>
        <taxon>Sphingobacteriaceae</taxon>
        <taxon>Pedobacter</taxon>
    </lineage>
</organism>
<dbReference type="PANTHER" id="PTHR30273">
    <property type="entry name" value="PERIPLASMIC SIGNAL SENSOR AND SIGMA FACTOR ACTIVATOR FECR-RELATED"/>
    <property type="match status" value="1"/>
</dbReference>